<reference evidence="1 2" key="1">
    <citation type="journal article" date="2013" name="PLoS ONE">
        <title>Cultivation and Complete Genome Sequencing of Gloeobacter kilaueensis sp. nov., from a Lava Cave in Kilauea Caldera, Hawai'i.</title>
        <authorList>
            <person name="Saw J.H."/>
            <person name="Schatz M."/>
            <person name="Brown M.V."/>
            <person name="Kunkel D.D."/>
            <person name="Foster J.S."/>
            <person name="Shick H."/>
            <person name="Christensen S."/>
            <person name="Hou S."/>
            <person name="Wan X."/>
            <person name="Donachie S.P."/>
        </authorList>
    </citation>
    <scope>NUCLEOTIDE SEQUENCE [LARGE SCALE GENOMIC DNA]</scope>
    <source>
        <strain evidence="2">JS</strain>
    </source>
</reference>
<sequence>MKTLTSQKCPTCDYHRLLVREGPDLVIVLPEPGDPRLESAIVALPGDYQEAEQEAWSIIAARPDLALLLPRR</sequence>
<evidence type="ECO:0000313" key="2">
    <source>
        <dbReference type="Proteomes" id="UP000017396"/>
    </source>
</evidence>
<protein>
    <submittedName>
        <fullName evidence="1">Uncharacterized protein</fullName>
    </submittedName>
</protein>
<organism evidence="1 2">
    <name type="scientific">Gloeobacter kilaueensis (strain ATCC BAA-2537 / CCAP 1431/1 / ULC 316 / JS1)</name>
    <dbReference type="NCBI Taxonomy" id="1183438"/>
    <lineage>
        <taxon>Bacteria</taxon>
        <taxon>Bacillati</taxon>
        <taxon>Cyanobacteriota</taxon>
        <taxon>Cyanophyceae</taxon>
        <taxon>Gloeobacterales</taxon>
        <taxon>Gloeobacteraceae</taxon>
        <taxon>Gloeobacter</taxon>
    </lineage>
</organism>
<gene>
    <name evidence="1" type="ORF">GKIL_1740</name>
</gene>
<dbReference type="RefSeq" id="WP_023173108.1">
    <property type="nucleotide sequence ID" value="NC_022600.1"/>
</dbReference>
<keyword evidence="2" id="KW-1185">Reference proteome</keyword>
<proteinExistence type="predicted"/>
<dbReference type="EMBL" id="CP003587">
    <property type="protein sequence ID" value="AGY57986.1"/>
    <property type="molecule type" value="Genomic_DNA"/>
</dbReference>
<dbReference type="Proteomes" id="UP000017396">
    <property type="component" value="Chromosome"/>
</dbReference>
<dbReference type="KEGG" id="glj:GKIL_1740"/>
<dbReference type="AlphaFoldDB" id="U5QGD9"/>
<name>U5QGD9_GLOK1</name>
<accession>U5QGD9</accession>
<evidence type="ECO:0000313" key="1">
    <source>
        <dbReference type="EMBL" id="AGY57986.1"/>
    </source>
</evidence>
<dbReference type="STRING" id="1183438.GKIL_1740"/>
<dbReference type="HOGENOM" id="CLU_2716728_0_0_3"/>